<evidence type="ECO:0000256" key="7">
    <source>
        <dbReference type="ARBA" id="ARBA00023239"/>
    </source>
</evidence>
<feature type="compositionally biased region" description="Basic residues" evidence="8">
    <location>
        <begin position="333"/>
        <end position="342"/>
    </location>
</feature>
<proteinExistence type="inferred from homology"/>
<dbReference type="PANTHER" id="PTHR13604:SF0">
    <property type="entry name" value="ABASIC SITE PROCESSING PROTEIN HMCES"/>
    <property type="match status" value="1"/>
</dbReference>
<dbReference type="InParanoid" id="A0A067PI82"/>
<comment type="similarity">
    <text evidence="1">Belongs to the SOS response-associated peptidase family.</text>
</comment>
<dbReference type="Proteomes" id="UP000027265">
    <property type="component" value="Unassembled WGS sequence"/>
</dbReference>
<dbReference type="GO" id="GO:0006508">
    <property type="term" value="P:proteolysis"/>
    <property type="evidence" value="ECO:0007669"/>
    <property type="project" value="UniProtKB-KW"/>
</dbReference>
<accession>A0A067PI82</accession>
<protein>
    <recommendedName>
        <fullName evidence="11">DUF159-domain-containing protein</fullName>
    </recommendedName>
</protein>
<dbReference type="STRING" id="933084.A0A067PI82"/>
<dbReference type="GO" id="GO:0003697">
    <property type="term" value="F:single-stranded DNA binding"/>
    <property type="evidence" value="ECO:0007669"/>
    <property type="project" value="InterPro"/>
</dbReference>
<sequence length="367" mass="40834">MCGRFSLGLPHNEIEALLGYPDAHVGEWVNQDQFVPRYNIAPHSQASVIRRSDAGPSSQSGSSRPALIMQTMKWGLVPHWNKHEDATKTLNTINARAENLVEGGGMWASIKGKKRCAVVCQGYYEWLKKGKDRIPHFTKLKGDKLMLMAGLWDVAHLEGQEKPLYTFTIVTTDASKQLSWLHDRQSVILTSEADLNVWLDTSSQSWTPELTKLVAPYHGSPLECYAVPKEVGKVGTESPTFIQPVAQRKDGIQAMFSKQARSASVKRKRSPSPLPGSSQQPLEGTSDQTRKTKLVKHGAGDEVGKSESWTPKIEAEEVKPPVTPRKTPVPKSKGSRGFKVRHAKVPISLIDFPRRHRHRSQPSLKCV</sequence>
<dbReference type="InterPro" id="IPR003738">
    <property type="entry name" value="SRAP"/>
</dbReference>
<dbReference type="GO" id="GO:0016829">
    <property type="term" value="F:lyase activity"/>
    <property type="evidence" value="ECO:0007669"/>
    <property type="project" value="UniProtKB-KW"/>
</dbReference>
<keyword evidence="3" id="KW-0227">DNA damage</keyword>
<evidence type="ECO:0000256" key="4">
    <source>
        <dbReference type="ARBA" id="ARBA00022801"/>
    </source>
</evidence>
<keyword evidence="7" id="KW-0456">Lyase</keyword>
<evidence type="ECO:0000313" key="10">
    <source>
        <dbReference type="Proteomes" id="UP000027265"/>
    </source>
</evidence>
<dbReference type="GO" id="GO:0008233">
    <property type="term" value="F:peptidase activity"/>
    <property type="evidence" value="ECO:0007669"/>
    <property type="project" value="UniProtKB-KW"/>
</dbReference>
<keyword evidence="10" id="KW-1185">Reference proteome</keyword>
<keyword evidence="2" id="KW-0645">Protease</keyword>
<evidence type="ECO:0000256" key="5">
    <source>
        <dbReference type="ARBA" id="ARBA00023124"/>
    </source>
</evidence>
<keyword evidence="6" id="KW-0238">DNA-binding</keyword>
<dbReference type="Gene3D" id="3.90.1680.10">
    <property type="entry name" value="SOS response associated peptidase-like"/>
    <property type="match status" value="1"/>
</dbReference>
<dbReference type="Pfam" id="PF02586">
    <property type="entry name" value="SRAP"/>
    <property type="match status" value="1"/>
</dbReference>
<dbReference type="AlphaFoldDB" id="A0A067PI82"/>
<evidence type="ECO:0000313" key="9">
    <source>
        <dbReference type="EMBL" id="KDQ54474.1"/>
    </source>
</evidence>
<reference evidence="10" key="1">
    <citation type="journal article" date="2014" name="Proc. Natl. Acad. Sci. U.S.A.">
        <title>Extensive sampling of basidiomycete genomes demonstrates inadequacy of the white-rot/brown-rot paradigm for wood decay fungi.</title>
        <authorList>
            <person name="Riley R."/>
            <person name="Salamov A.A."/>
            <person name="Brown D.W."/>
            <person name="Nagy L.G."/>
            <person name="Floudas D."/>
            <person name="Held B.W."/>
            <person name="Levasseur A."/>
            <person name="Lombard V."/>
            <person name="Morin E."/>
            <person name="Otillar R."/>
            <person name="Lindquist E.A."/>
            <person name="Sun H."/>
            <person name="LaButti K.M."/>
            <person name="Schmutz J."/>
            <person name="Jabbour D."/>
            <person name="Luo H."/>
            <person name="Baker S.E."/>
            <person name="Pisabarro A.G."/>
            <person name="Walton J.D."/>
            <person name="Blanchette R.A."/>
            <person name="Henrissat B."/>
            <person name="Martin F."/>
            <person name="Cullen D."/>
            <person name="Hibbett D.S."/>
            <person name="Grigoriev I.V."/>
        </authorList>
    </citation>
    <scope>NUCLEOTIDE SEQUENCE [LARGE SCALE GENOMIC DNA]</scope>
    <source>
        <strain evidence="10">MUCL 33604</strain>
    </source>
</reference>
<dbReference type="InterPro" id="IPR036590">
    <property type="entry name" value="SRAP-like"/>
</dbReference>
<evidence type="ECO:0000256" key="3">
    <source>
        <dbReference type="ARBA" id="ARBA00022763"/>
    </source>
</evidence>
<evidence type="ECO:0000256" key="2">
    <source>
        <dbReference type="ARBA" id="ARBA00022670"/>
    </source>
</evidence>
<dbReference type="EMBL" id="KL197728">
    <property type="protein sequence ID" value="KDQ54474.1"/>
    <property type="molecule type" value="Genomic_DNA"/>
</dbReference>
<dbReference type="HOGENOM" id="CLU_035990_0_2_1"/>
<keyword evidence="4" id="KW-0378">Hydrolase</keyword>
<keyword evidence="5" id="KW-0190">Covalent protein-DNA linkage</keyword>
<gene>
    <name evidence="9" type="ORF">JAAARDRAFT_38145</name>
</gene>
<dbReference type="SUPFAM" id="SSF143081">
    <property type="entry name" value="BB1717-like"/>
    <property type="match status" value="1"/>
</dbReference>
<dbReference type="OrthoDB" id="2111841at2759"/>
<dbReference type="PANTHER" id="PTHR13604">
    <property type="entry name" value="DC12-RELATED"/>
    <property type="match status" value="1"/>
</dbReference>
<evidence type="ECO:0008006" key="11">
    <source>
        <dbReference type="Google" id="ProtNLM"/>
    </source>
</evidence>
<evidence type="ECO:0000256" key="8">
    <source>
        <dbReference type="SAM" id="MobiDB-lite"/>
    </source>
</evidence>
<dbReference type="GO" id="GO:0106300">
    <property type="term" value="P:protein-DNA covalent cross-linking repair"/>
    <property type="evidence" value="ECO:0007669"/>
    <property type="project" value="InterPro"/>
</dbReference>
<feature type="region of interest" description="Disordered" evidence="8">
    <location>
        <begin position="257"/>
        <end position="342"/>
    </location>
</feature>
<evidence type="ECO:0000256" key="6">
    <source>
        <dbReference type="ARBA" id="ARBA00023125"/>
    </source>
</evidence>
<organism evidence="9 10">
    <name type="scientific">Jaapia argillacea MUCL 33604</name>
    <dbReference type="NCBI Taxonomy" id="933084"/>
    <lineage>
        <taxon>Eukaryota</taxon>
        <taxon>Fungi</taxon>
        <taxon>Dikarya</taxon>
        <taxon>Basidiomycota</taxon>
        <taxon>Agaricomycotina</taxon>
        <taxon>Agaricomycetes</taxon>
        <taxon>Agaricomycetidae</taxon>
        <taxon>Jaapiales</taxon>
        <taxon>Jaapiaceae</taxon>
        <taxon>Jaapia</taxon>
    </lineage>
</organism>
<evidence type="ECO:0000256" key="1">
    <source>
        <dbReference type="ARBA" id="ARBA00008136"/>
    </source>
</evidence>
<name>A0A067PI82_9AGAM</name>